<dbReference type="RefSeq" id="WP_373446165.1">
    <property type="nucleotide sequence ID" value="NZ_CP138333.2"/>
</dbReference>
<evidence type="ECO:0000313" key="1">
    <source>
        <dbReference type="EMBL" id="XFH00998.1"/>
    </source>
</evidence>
<dbReference type="InterPro" id="IPR014962">
    <property type="entry name" value="YolD"/>
</dbReference>
<evidence type="ECO:0000313" key="2">
    <source>
        <dbReference type="Proteomes" id="UP001455384"/>
    </source>
</evidence>
<reference evidence="2" key="1">
    <citation type="submission" date="2023-10" db="EMBL/GenBank/DDBJ databases">
        <title>Genome analysis and identification of Salinococcus sp. Bachu38 nov., a PGPR from the rhizosphere of Tamarix.</title>
        <authorList>
            <person name="Liang Z."/>
            <person name="Zhang X."/>
            <person name="Jia J."/>
            <person name="Chen X."/>
            <person name="Wang Y."/>
            <person name="Wang Q."/>
            <person name="Wang R."/>
        </authorList>
    </citation>
    <scope>NUCLEOTIDE SEQUENCE [LARGE SCALE GENOMIC DNA]</scope>
    <source>
        <strain evidence="2">Bachu38</strain>
    </source>
</reference>
<dbReference type="Proteomes" id="UP001455384">
    <property type="component" value="Chromosome"/>
</dbReference>
<keyword evidence="2" id="KW-1185">Reference proteome</keyword>
<sequence length="56" mass="6768">MRRSIGETVILRYWNEGFEVQLKCQVEYIDNRTQMVIVSKQAEVLNIEFRNIYETL</sequence>
<organism evidence="1 2">
    <name type="scientific">Salinicoccus bachuensis</name>
    <dbReference type="NCBI Taxonomy" id="3136731"/>
    <lineage>
        <taxon>Bacteria</taxon>
        <taxon>Bacillati</taxon>
        <taxon>Bacillota</taxon>
        <taxon>Bacilli</taxon>
        <taxon>Bacillales</taxon>
        <taxon>Staphylococcaceae</taxon>
        <taxon>Salinicoccus</taxon>
    </lineage>
</organism>
<protein>
    <submittedName>
        <fullName evidence="1">YolD-like family protein</fullName>
    </submittedName>
</protein>
<name>A0ABZ3IE77_9STAP</name>
<gene>
    <name evidence="1" type="ORF">RQP18_13315</name>
</gene>
<dbReference type="Pfam" id="PF08863">
    <property type="entry name" value="YolD"/>
    <property type="match status" value="1"/>
</dbReference>
<proteinExistence type="predicted"/>
<accession>A0ABZ3IE77</accession>
<dbReference type="EMBL" id="CP138333">
    <property type="protein sequence ID" value="XFH00998.1"/>
    <property type="molecule type" value="Genomic_DNA"/>
</dbReference>